<dbReference type="Gene3D" id="3.40.50.720">
    <property type="entry name" value="NAD(P)-binding Rossmann-like Domain"/>
    <property type="match status" value="1"/>
</dbReference>
<evidence type="ECO:0000256" key="3">
    <source>
        <dbReference type="RuleBase" id="RU000363"/>
    </source>
</evidence>
<dbReference type="PRINTS" id="PR00081">
    <property type="entry name" value="GDHRDH"/>
</dbReference>
<dbReference type="InterPro" id="IPR036291">
    <property type="entry name" value="NAD(P)-bd_dom_sf"/>
</dbReference>
<dbReference type="PANTHER" id="PTHR42760:SF133">
    <property type="entry name" value="3-OXOACYL-[ACYL-CARRIER-PROTEIN] REDUCTASE"/>
    <property type="match status" value="1"/>
</dbReference>
<dbReference type="Proteomes" id="UP000219439">
    <property type="component" value="Unassembled WGS sequence"/>
</dbReference>
<name>A0A285NH55_9HYPH</name>
<dbReference type="Pfam" id="PF13561">
    <property type="entry name" value="adh_short_C2"/>
    <property type="match status" value="1"/>
</dbReference>
<dbReference type="SUPFAM" id="SSF51735">
    <property type="entry name" value="NAD(P)-binding Rossmann-fold domains"/>
    <property type="match status" value="1"/>
</dbReference>
<dbReference type="PANTHER" id="PTHR42760">
    <property type="entry name" value="SHORT-CHAIN DEHYDROGENASES/REDUCTASES FAMILY MEMBER"/>
    <property type="match status" value="1"/>
</dbReference>
<keyword evidence="2" id="KW-0560">Oxidoreductase</keyword>
<reference evidence="4 5" key="1">
    <citation type="submission" date="2017-09" db="EMBL/GenBank/DDBJ databases">
        <authorList>
            <person name="Ehlers B."/>
            <person name="Leendertz F.H."/>
        </authorList>
    </citation>
    <scope>NUCLEOTIDE SEQUENCE [LARGE SCALE GENOMIC DNA]</scope>
    <source>
        <strain evidence="4 5">DSM 18289</strain>
    </source>
</reference>
<dbReference type="InterPro" id="IPR002347">
    <property type="entry name" value="SDR_fam"/>
</dbReference>
<dbReference type="AlphaFoldDB" id="A0A285NH55"/>
<dbReference type="EMBL" id="OBEL01000001">
    <property type="protein sequence ID" value="SNZ08852.1"/>
    <property type="molecule type" value="Genomic_DNA"/>
</dbReference>
<evidence type="ECO:0000256" key="1">
    <source>
        <dbReference type="ARBA" id="ARBA00006484"/>
    </source>
</evidence>
<evidence type="ECO:0000313" key="5">
    <source>
        <dbReference type="Proteomes" id="UP000219439"/>
    </source>
</evidence>
<dbReference type="PRINTS" id="PR00080">
    <property type="entry name" value="SDRFAMILY"/>
</dbReference>
<evidence type="ECO:0000313" key="4">
    <source>
        <dbReference type="EMBL" id="SNZ08852.1"/>
    </source>
</evidence>
<keyword evidence="5" id="KW-1185">Reference proteome</keyword>
<protein>
    <submittedName>
        <fullName evidence="4">NAD(P)-dependent dehydrogenase, short-chain alcohol dehydrogenase family</fullName>
    </submittedName>
</protein>
<dbReference type="GO" id="GO:0016616">
    <property type="term" value="F:oxidoreductase activity, acting on the CH-OH group of donors, NAD or NADP as acceptor"/>
    <property type="evidence" value="ECO:0007669"/>
    <property type="project" value="TreeGrafter"/>
</dbReference>
<proteinExistence type="inferred from homology"/>
<gene>
    <name evidence="4" type="ORF">SAMN06265368_1846</name>
</gene>
<dbReference type="Pfam" id="PF00106">
    <property type="entry name" value="adh_short"/>
    <property type="match status" value="1"/>
</dbReference>
<sequence>MAKMAKSVRDSFDLDGRVAIITGGAGLLGQKHAEAVAELGGIPCLLDLDAERTAEAANRLSQIYKCQSFGAALDITKPEAIDAIRTQILDQFGRVDILINNAANNPKMENTDGANWSRFEELPLQIWNEDISVGLTGAMLCSRIFGSHMAENDGGVILNIASDLGIIAPDQRIYRNEGETADTQNVKPVTYSVVKAGLIGLTKYLATYWPDKGVRANALAPGGIYNGQDDAFVSRLTNLIPMGRMADKDEYKASVAFMISDASSYMNGATLSIDGGRTVW</sequence>
<accession>A0A285NH55</accession>
<comment type="similarity">
    <text evidence="1 3">Belongs to the short-chain dehydrogenases/reductases (SDR) family.</text>
</comment>
<evidence type="ECO:0000256" key="2">
    <source>
        <dbReference type="ARBA" id="ARBA00023002"/>
    </source>
</evidence>
<organism evidence="4 5">
    <name type="scientific">Cohaesibacter gelatinilyticus</name>
    <dbReference type="NCBI Taxonomy" id="372072"/>
    <lineage>
        <taxon>Bacteria</taxon>
        <taxon>Pseudomonadati</taxon>
        <taxon>Pseudomonadota</taxon>
        <taxon>Alphaproteobacteria</taxon>
        <taxon>Hyphomicrobiales</taxon>
        <taxon>Cohaesibacteraceae</taxon>
    </lineage>
</organism>